<dbReference type="NCBIfam" id="TIGR00121">
    <property type="entry name" value="birA_ligase"/>
    <property type="match status" value="1"/>
</dbReference>
<dbReference type="GO" id="GO:0005524">
    <property type="term" value="F:ATP binding"/>
    <property type="evidence" value="ECO:0007669"/>
    <property type="project" value="UniProtKB-KW"/>
</dbReference>
<keyword evidence="4" id="KW-0092">Biotin</keyword>
<dbReference type="PANTHER" id="PTHR12835">
    <property type="entry name" value="BIOTIN PROTEIN LIGASE"/>
    <property type="match status" value="1"/>
</dbReference>
<dbReference type="EC" id="6.3.4.15" evidence="5"/>
<keyword evidence="3" id="KW-0067">ATP-binding</keyword>
<dbReference type="Pfam" id="PF08279">
    <property type="entry name" value="HTH_11"/>
    <property type="match status" value="1"/>
</dbReference>
<dbReference type="AlphaFoldDB" id="B6BUI5"/>
<dbReference type="Pfam" id="PF03099">
    <property type="entry name" value="BPL_LplA_LipB"/>
    <property type="match status" value="1"/>
</dbReference>
<accession>B6BUI5</accession>
<dbReference type="GO" id="GO:0005737">
    <property type="term" value="C:cytoplasm"/>
    <property type="evidence" value="ECO:0007669"/>
    <property type="project" value="TreeGrafter"/>
</dbReference>
<dbReference type="InterPro" id="IPR004408">
    <property type="entry name" value="Biotin_CoA_COase_ligase"/>
</dbReference>
<protein>
    <recommendedName>
        <fullName evidence="5">biotin--[biotin carboxyl-carrier protein] ligase</fullName>
        <ecNumber evidence="5">6.3.4.15</ecNumber>
    </recommendedName>
</protein>
<reference evidence="9" key="1">
    <citation type="journal article" date="2012" name="Stand. Genomic Sci.">
        <title>Genome sequence of strain HIMB624, a cultured representative from the OM43 clade of marine Betaproteobacteria.</title>
        <authorList>
            <person name="Huggett M.J."/>
            <person name="Hayakawa D.H."/>
            <person name="Rappe M.S."/>
        </authorList>
    </citation>
    <scope>NUCLEOTIDE SEQUENCE [LARGE SCALE GENOMIC DNA]</scope>
    <source>
        <strain evidence="9">KB13</strain>
    </source>
</reference>
<evidence type="ECO:0000256" key="3">
    <source>
        <dbReference type="ARBA" id="ARBA00022840"/>
    </source>
</evidence>
<dbReference type="Gene3D" id="2.30.30.100">
    <property type="match status" value="1"/>
</dbReference>
<dbReference type="Gene3D" id="1.10.10.10">
    <property type="entry name" value="Winged helix-like DNA-binding domain superfamily/Winged helix DNA-binding domain"/>
    <property type="match status" value="1"/>
</dbReference>
<gene>
    <name evidence="8" type="ORF">KB13_1238</name>
</gene>
<evidence type="ECO:0000256" key="6">
    <source>
        <dbReference type="ARBA" id="ARBA00047846"/>
    </source>
</evidence>
<keyword evidence="2" id="KW-0547">Nucleotide-binding</keyword>
<dbReference type="GO" id="GO:0004077">
    <property type="term" value="F:biotin--[biotin carboxyl-carrier protein] ligase activity"/>
    <property type="evidence" value="ECO:0007669"/>
    <property type="project" value="UniProtKB-EC"/>
</dbReference>
<dbReference type="InterPro" id="IPR013196">
    <property type="entry name" value="HTH_11"/>
</dbReference>
<proteinExistence type="predicted"/>
<dbReference type="InterPro" id="IPR003142">
    <property type="entry name" value="BPL_C"/>
</dbReference>
<evidence type="ECO:0000256" key="2">
    <source>
        <dbReference type="ARBA" id="ARBA00022741"/>
    </source>
</evidence>
<dbReference type="STRING" id="314607.KB13_1238"/>
<name>B6BUI5_9PROT</name>
<organism evidence="8 9">
    <name type="scientific">beta proteobacterium KB13</name>
    <dbReference type="NCBI Taxonomy" id="314607"/>
    <lineage>
        <taxon>Bacteria</taxon>
        <taxon>Pseudomonadati</taxon>
        <taxon>Pseudomonadota</taxon>
        <taxon>Betaproteobacteria</taxon>
        <taxon>Nitrosomonadales</taxon>
        <taxon>OM43 clade</taxon>
    </lineage>
</organism>
<dbReference type="InterPro" id="IPR045864">
    <property type="entry name" value="aa-tRNA-synth_II/BPL/LPL"/>
</dbReference>
<dbReference type="eggNOG" id="COG0340">
    <property type="taxonomic scope" value="Bacteria"/>
</dbReference>
<dbReference type="InterPro" id="IPR036388">
    <property type="entry name" value="WH-like_DNA-bd_sf"/>
</dbReference>
<feature type="domain" description="BPL/LPL catalytic" evidence="7">
    <location>
        <begin position="54"/>
        <end position="239"/>
    </location>
</feature>
<keyword evidence="1 8" id="KW-0436">Ligase</keyword>
<dbReference type="Pfam" id="PF02237">
    <property type="entry name" value="BPL_C"/>
    <property type="match status" value="1"/>
</dbReference>
<dbReference type="SUPFAM" id="SSF50037">
    <property type="entry name" value="C-terminal domain of transcriptional repressors"/>
    <property type="match status" value="1"/>
</dbReference>
<dbReference type="PANTHER" id="PTHR12835:SF5">
    <property type="entry name" value="BIOTIN--PROTEIN LIGASE"/>
    <property type="match status" value="1"/>
</dbReference>
<dbReference type="Proteomes" id="UP000004188">
    <property type="component" value="Unassembled WGS sequence"/>
</dbReference>
<dbReference type="EMBL" id="DS995299">
    <property type="protein sequence ID" value="EDZ65106.1"/>
    <property type="molecule type" value="Genomic_DNA"/>
</dbReference>
<evidence type="ECO:0000313" key="9">
    <source>
        <dbReference type="Proteomes" id="UP000004188"/>
    </source>
</evidence>
<evidence type="ECO:0000256" key="1">
    <source>
        <dbReference type="ARBA" id="ARBA00022598"/>
    </source>
</evidence>
<evidence type="ECO:0000313" key="8">
    <source>
        <dbReference type="EMBL" id="EDZ65106.1"/>
    </source>
</evidence>
<dbReference type="PROSITE" id="PS51733">
    <property type="entry name" value="BPL_LPL_CATALYTIC"/>
    <property type="match status" value="1"/>
</dbReference>
<dbReference type="HOGENOM" id="CLU_051096_4_0_4"/>
<dbReference type="CDD" id="cd16442">
    <property type="entry name" value="BPL"/>
    <property type="match status" value="1"/>
</dbReference>
<dbReference type="InterPro" id="IPR004143">
    <property type="entry name" value="BPL_LPL_catalytic"/>
</dbReference>
<dbReference type="InterPro" id="IPR008988">
    <property type="entry name" value="Transcriptional_repressor_C"/>
</dbReference>
<evidence type="ECO:0000256" key="4">
    <source>
        <dbReference type="ARBA" id="ARBA00023267"/>
    </source>
</evidence>
<dbReference type="Gene3D" id="3.30.930.10">
    <property type="entry name" value="Bira Bifunctional Protein, Domain 2"/>
    <property type="match status" value="1"/>
</dbReference>
<evidence type="ECO:0000259" key="7">
    <source>
        <dbReference type="PROSITE" id="PS51733"/>
    </source>
</evidence>
<sequence>MAADMGCSRVTVWKSVSELKSLGINIFSVKKKGYRLPKKISFFNIENIQRELGELNQFVNLELLNVIDSTNKYLNTSANIKPHASVVIANIQTKGKGRRGRSWQASVGESLSMSILWKFDKGASGLSGLSLVVGVAIQRLMKKIGINNSFLKWPNDLLILEGDAYFKLAGVLIELQGDLESRCSAVIGVGLNYDLSSDILKNIDQPATNIKKYLNSDMDLNQLSAMLIKEIINALSEFENNGFLSVKEEWLSYNAFKEKTISFTKSGGEIITGQIVDIENDGALKILQNNGIHETLISGEVSQQKTN</sequence>
<evidence type="ECO:0000256" key="5">
    <source>
        <dbReference type="ARBA" id="ARBA00024227"/>
    </source>
</evidence>
<comment type="catalytic activity">
    <reaction evidence="6">
        <text>biotin + L-lysyl-[protein] + ATP = N(6)-biotinyl-L-lysyl-[protein] + AMP + diphosphate + H(+)</text>
        <dbReference type="Rhea" id="RHEA:11756"/>
        <dbReference type="Rhea" id="RHEA-COMP:9752"/>
        <dbReference type="Rhea" id="RHEA-COMP:10505"/>
        <dbReference type="ChEBI" id="CHEBI:15378"/>
        <dbReference type="ChEBI" id="CHEBI:29969"/>
        <dbReference type="ChEBI" id="CHEBI:30616"/>
        <dbReference type="ChEBI" id="CHEBI:33019"/>
        <dbReference type="ChEBI" id="CHEBI:57586"/>
        <dbReference type="ChEBI" id="CHEBI:83144"/>
        <dbReference type="ChEBI" id="CHEBI:456215"/>
        <dbReference type="EC" id="6.3.4.15"/>
    </reaction>
</comment>
<keyword evidence="9" id="KW-1185">Reference proteome</keyword>
<dbReference type="SUPFAM" id="SSF55681">
    <property type="entry name" value="Class II aaRS and biotin synthetases"/>
    <property type="match status" value="1"/>
</dbReference>